<keyword evidence="3" id="KW-0804">Transcription</keyword>
<dbReference type="PROSITE" id="PS50977">
    <property type="entry name" value="HTH_TETR_2"/>
    <property type="match status" value="1"/>
</dbReference>
<comment type="caution">
    <text evidence="6">The sequence shown here is derived from an EMBL/GenBank/DDBJ whole genome shotgun (WGS) entry which is preliminary data.</text>
</comment>
<dbReference type="InterPro" id="IPR036271">
    <property type="entry name" value="Tet_transcr_reg_TetR-rel_C_sf"/>
</dbReference>
<name>A0ABU4VNA8_9ACTN</name>
<evidence type="ECO:0000256" key="3">
    <source>
        <dbReference type="ARBA" id="ARBA00023163"/>
    </source>
</evidence>
<organism evidence="6 7">
    <name type="scientific">Patulibacter brassicae</name>
    <dbReference type="NCBI Taxonomy" id="1705717"/>
    <lineage>
        <taxon>Bacteria</taxon>
        <taxon>Bacillati</taxon>
        <taxon>Actinomycetota</taxon>
        <taxon>Thermoleophilia</taxon>
        <taxon>Solirubrobacterales</taxon>
        <taxon>Patulibacteraceae</taxon>
        <taxon>Patulibacter</taxon>
    </lineage>
</organism>
<dbReference type="Gene3D" id="1.10.357.10">
    <property type="entry name" value="Tetracycline Repressor, domain 2"/>
    <property type="match status" value="1"/>
</dbReference>
<evidence type="ECO:0000256" key="4">
    <source>
        <dbReference type="PROSITE-ProRule" id="PRU00335"/>
    </source>
</evidence>
<accession>A0ABU4VNA8</accession>
<dbReference type="SUPFAM" id="SSF48498">
    <property type="entry name" value="Tetracyclin repressor-like, C-terminal domain"/>
    <property type="match status" value="1"/>
</dbReference>
<dbReference type="InterPro" id="IPR009057">
    <property type="entry name" value="Homeodomain-like_sf"/>
</dbReference>
<sequence length="212" mass="23536">MPRAGDRPLQPGPDERRRRLVRRFADTVEPLLAAGRSYPELSVRELITEAGISRSTFYAYFADKTALLDAMTDDVSREVFEAAETWFALDRPTRRADFDRALEPLFASYVEHQELFRAIADAAAQSPAARRNLERIVGRAADQLTQHIAAQQARGHAAPGDPRTTAAWLAWMVERGLHQLVPGADEEEIAALHRSLSDVAWRALYAGTDAAG</sequence>
<dbReference type="Proteomes" id="UP001277761">
    <property type="component" value="Unassembled WGS sequence"/>
</dbReference>
<dbReference type="InterPro" id="IPR001647">
    <property type="entry name" value="HTH_TetR"/>
</dbReference>
<keyword evidence="2 4" id="KW-0238">DNA-binding</keyword>
<evidence type="ECO:0000313" key="7">
    <source>
        <dbReference type="Proteomes" id="UP001277761"/>
    </source>
</evidence>
<evidence type="ECO:0000259" key="5">
    <source>
        <dbReference type="PROSITE" id="PS50977"/>
    </source>
</evidence>
<reference evidence="6 7" key="1">
    <citation type="submission" date="2023-11" db="EMBL/GenBank/DDBJ databases">
        <authorList>
            <person name="Xu M."/>
            <person name="Jiang T."/>
        </authorList>
    </citation>
    <scope>NUCLEOTIDE SEQUENCE [LARGE SCALE GENOMIC DNA]</scope>
    <source>
        <strain evidence="6 7">SD</strain>
    </source>
</reference>
<evidence type="ECO:0000313" key="6">
    <source>
        <dbReference type="EMBL" id="MDX8153336.1"/>
    </source>
</evidence>
<dbReference type="Pfam" id="PF00440">
    <property type="entry name" value="TetR_N"/>
    <property type="match status" value="1"/>
</dbReference>
<dbReference type="Gene3D" id="1.10.10.60">
    <property type="entry name" value="Homeodomain-like"/>
    <property type="match status" value="1"/>
</dbReference>
<dbReference type="PANTHER" id="PTHR30055">
    <property type="entry name" value="HTH-TYPE TRANSCRIPTIONAL REGULATOR RUTR"/>
    <property type="match status" value="1"/>
</dbReference>
<keyword evidence="1" id="KW-0805">Transcription regulation</keyword>
<evidence type="ECO:0000256" key="1">
    <source>
        <dbReference type="ARBA" id="ARBA00023015"/>
    </source>
</evidence>
<dbReference type="InterPro" id="IPR050109">
    <property type="entry name" value="HTH-type_TetR-like_transc_reg"/>
</dbReference>
<feature type="DNA-binding region" description="H-T-H motif" evidence="4">
    <location>
        <begin position="42"/>
        <end position="61"/>
    </location>
</feature>
<proteinExistence type="predicted"/>
<feature type="domain" description="HTH tetR-type" evidence="5">
    <location>
        <begin position="19"/>
        <end position="79"/>
    </location>
</feature>
<dbReference type="SUPFAM" id="SSF46689">
    <property type="entry name" value="Homeodomain-like"/>
    <property type="match status" value="1"/>
</dbReference>
<keyword evidence="7" id="KW-1185">Reference proteome</keyword>
<evidence type="ECO:0000256" key="2">
    <source>
        <dbReference type="ARBA" id="ARBA00023125"/>
    </source>
</evidence>
<protein>
    <submittedName>
        <fullName evidence="6">TetR/AcrR family transcriptional regulator</fullName>
    </submittedName>
</protein>
<dbReference type="Pfam" id="PF21313">
    <property type="entry name" value="EthR_C"/>
    <property type="match status" value="1"/>
</dbReference>
<dbReference type="RefSeq" id="WP_319955487.1">
    <property type="nucleotide sequence ID" value="NZ_JAXAVX010000013.1"/>
</dbReference>
<dbReference type="InterPro" id="IPR049397">
    <property type="entry name" value="EthR_C"/>
</dbReference>
<dbReference type="PANTHER" id="PTHR30055:SF234">
    <property type="entry name" value="HTH-TYPE TRANSCRIPTIONAL REGULATOR BETI"/>
    <property type="match status" value="1"/>
</dbReference>
<gene>
    <name evidence="6" type="ORF">SK069_17185</name>
</gene>
<dbReference type="EMBL" id="JAXAVX010000013">
    <property type="protein sequence ID" value="MDX8153336.1"/>
    <property type="molecule type" value="Genomic_DNA"/>
</dbReference>